<keyword evidence="15" id="KW-1185">Reference proteome</keyword>
<comment type="pathway">
    <text evidence="2 12">Cofactor biosynthesis; riboflavin biosynthesis; 5-amino-6-(D-ribitylamino)uracil from GTP: step 2/4.</text>
</comment>
<evidence type="ECO:0000256" key="3">
    <source>
        <dbReference type="ARBA" id="ARBA00004910"/>
    </source>
</evidence>
<evidence type="ECO:0000256" key="8">
    <source>
        <dbReference type="ARBA" id="ARBA00022833"/>
    </source>
</evidence>
<keyword evidence="8 12" id="KW-0862">Zinc</keyword>
<comment type="catalytic activity">
    <reaction evidence="12">
        <text>5-amino-6-(5-phospho-D-ribitylamino)uracil + NADP(+) = 5-amino-6-(5-phospho-D-ribosylamino)uracil + NADPH + H(+)</text>
        <dbReference type="Rhea" id="RHEA:17845"/>
        <dbReference type="ChEBI" id="CHEBI:15378"/>
        <dbReference type="ChEBI" id="CHEBI:57783"/>
        <dbReference type="ChEBI" id="CHEBI:58349"/>
        <dbReference type="ChEBI" id="CHEBI:58421"/>
        <dbReference type="ChEBI" id="CHEBI:58453"/>
        <dbReference type="EC" id="1.1.1.193"/>
    </reaction>
</comment>
<evidence type="ECO:0000256" key="7">
    <source>
        <dbReference type="ARBA" id="ARBA00022723"/>
    </source>
</evidence>
<evidence type="ECO:0000256" key="2">
    <source>
        <dbReference type="ARBA" id="ARBA00004882"/>
    </source>
</evidence>
<evidence type="ECO:0000256" key="9">
    <source>
        <dbReference type="ARBA" id="ARBA00022857"/>
    </source>
</evidence>
<dbReference type="InterPro" id="IPR050765">
    <property type="entry name" value="Riboflavin_Biosynth_HTPR"/>
</dbReference>
<comment type="cofactor">
    <cofactor evidence="12">
        <name>Zn(2+)</name>
        <dbReference type="ChEBI" id="CHEBI:29105"/>
    </cofactor>
    <text evidence="12">Binds 1 zinc ion.</text>
</comment>
<accession>A0ABU7JGC6</accession>
<evidence type="ECO:0000256" key="6">
    <source>
        <dbReference type="ARBA" id="ARBA00022619"/>
    </source>
</evidence>
<dbReference type="NCBIfam" id="TIGR00227">
    <property type="entry name" value="ribD_Cterm"/>
    <property type="match status" value="1"/>
</dbReference>
<dbReference type="PANTHER" id="PTHR38011">
    <property type="entry name" value="DIHYDROFOLATE REDUCTASE FAMILY PROTEIN (AFU_ORTHOLOGUE AFUA_8G06820)"/>
    <property type="match status" value="1"/>
</dbReference>
<dbReference type="InterPro" id="IPR011549">
    <property type="entry name" value="RibD_C"/>
</dbReference>
<dbReference type="NCBIfam" id="TIGR00326">
    <property type="entry name" value="eubact_ribD"/>
    <property type="match status" value="1"/>
</dbReference>
<dbReference type="PIRSF" id="PIRSF006769">
    <property type="entry name" value="RibD"/>
    <property type="match status" value="1"/>
</dbReference>
<comment type="function">
    <text evidence="1 12">Converts 2,5-diamino-6-(ribosylamino)-4(3h)-pyrimidinone 5'-phosphate into 5-amino-6-(ribosylamino)-2,4(1h,3h)-pyrimidinedione 5'-phosphate.</text>
</comment>
<comment type="pathway">
    <text evidence="3 12">Cofactor biosynthesis; riboflavin biosynthesis; 5-amino-6-(D-ribitylamino)uracil from GTP: step 3/4.</text>
</comment>
<evidence type="ECO:0000256" key="11">
    <source>
        <dbReference type="ARBA" id="ARBA00023268"/>
    </source>
</evidence>
<dbReference type="InterPro" id="IPR002734">
    <property type="entry name" value="RibDG_C"/>
</dbReference>
<dbReference type="SUPFAM" id="SSF53927">
    <property type="entry name" value="Cytidine deaminase-like"/>
    <property type="match status" value="1"/>
</dbReference>
<organism evidence="14 15">
    <name type="scientific">Alkalimonas mucilaginosa</name>
    <dbReference type="NCBI Taxonomy" id="3057676"/>
    <lineage>
        <taxon>Bacteria</taxon>
        <taxon>Pseudomonadati</taxon>
        <taxon>Pseudomonadota</taxon>
        <taxon>Gammaproteobacteria</taxon>
        <taxon>Alkalimonas</taxon>
    </lineage>
</organism>
<evidence type="ECO:0000259" key="13">
    <source>
        <dbReference type="PROSITE" id="PS51747"/>
    </source>
</evidence>
<keyword evidence="10 12" id="KW-0560">Oxidoreductase</keyword>
<comment type="similarity">
    <text evidence="5 12">In the C-terminal section; belongs to the HTP reductase family.</text>
</comment>
<name>A0ABU7JGC6_9GAMM</name>
<evidence type="ECO:0000256" key="5">
    <source>
        <dbReference type="ARBA" id="ARBA00007417"/>
    </source>
</evidence>
<dbReference type="RefSeq" id="WP_330088032.1">
    <property type="nucleotide sequence ID" value="NZ_JAUGZK010000007.1"/>
</dbReference>
<dbReference type="EC" id="1.1.1.193" evidence="12"/>
<keyword evidence="9 12" id="KW-0521">NADP</keyword>
<comment type="catalytic activity">
    <reaction evidence="12">
        <text>2,5-diamino-6-hydroxy-4-(5-phosphoribosylamino)-pyrimidine + H2O + H(+) = 5-amino-6-(5-phospho-D-ribosylamino)uracil + NH4(+)</text>
        <dbReference type="Rhea" id="RHEA:21868"/>
        <dbReference type="ChEBI" id="CHEBI:15377"/>
        <dbReference type="ChEBI" id="CHEBI:15378"/>
        <dbReference type="ChEBI" id="CHEBI:28938"/>
        <dbReference type="ChEBI" id="CHEBI:58453"/>
        <dbReference type="ChEBI" id="CHEBI:58614"/>
        <dbReference type="EC" id="3.5.4.26"/>
    </reaction>
</comment>
<dbReference type="SUPFAM" id="SSF53597">
    <property type="entry name" value="Dihydrofolate reductase-like"/>
    <property type="match status" value="1"/>
</dbReference>
<proteinExistence type="inferred from homology"/>
<keyword evidence="7 12" id="KW-0479">Metal-binding</keyword>
<comment type="similarity">
    <text evidence="4 12">In the N-terminal section; belongs to the cytidine and deoxycytidylate deaminase family.</text>
</comment>
<comment type="caution">
    <text evidence="14">The sequence shown here is derived from an EMBL/GenBank/DDBJ whole genome shotgun (WGS) entry which is preliminary data.</text>
</comment>
<dbReference type="Pfam" id="PF00383">
    <property type="entry name" value="dCMP_cyt_deam_1"/>
    <property type="match status" value="1"/>
</dbReference>
<gene>
    <name evidence="14" type="primary">ribD</name>
    <name evidence="14" type="ORF">QWF21_10640</name>
</gene>
<dbReference type="InterPro" id="IPR004794">
    <property type="entry name" value="Eubact_RibD"/>
</dbReference>
<keyword evidence="12 14" id="KW-0378">Hydrolase</keyword>
<dbReference type="Pfam" id="PF01872">
    <property type="entry name" value="RibD_C"/>
    <property type="match status" value="1"/>
</dbReference>
<dbReference type="EMBL" id="JAUGZK010000007">
    <property type="protein sequence ID" value="MEE2024705.1"/>
    <property type="molecule type" value="Genomic_DNA"/>
</dbReference>
<evidence type="ECO:0000256" key="1">
    <source>
        <dbReference type="ARBA" id="ARBA00002151"/>
    </source>
</evidence>
<dbReference type="InterPro" id="IPR016192">
    <property type="entry name" value="APOBEC/CMP_deaminase_Zn-bd"/>
</dbReference>
<reference evidence="14 15" key="1">
    <citation type="submission" date="2023-06" db="EMBL/GenBank/DDBJ databases">
        <title>Alkalimonas sp., MEB004 an alkaliphilic bacterium isolated from Lonar Lake, India.</title>
        <authorList>
            <person name="Joshi A."/>
            <person name="Thite S."/>
        </authorList>
    </citation>
    <scope>NUCLEOTIDE SEQUENCE [LARGE SCALE GENOMIC DNA]</scope>
    <source>
        <strain evidence="14 15">MEB004</strain>
    </source>
</reference>
<dbReference type="CDD" id="cd01284">
    <property type="entry name" value="Riboflavin_deaminase-reductase"/>
    <property type="match status" value="1"/>
</dbReference>
<evidence type="ECO:0000313" key="15">
    <source>
        <dbReference type="Proteomes" id="UP001339167"/>
    </source>
</evidence>
<dbReference type="PROSITE" id="PS00903">
    <property type="entry name" value="CYT_DCMP_DEAMINASES_1"/>
    <property type="match status" value="1"/>
</dbReference>
<protein>
    <recommendedName>
        <fullName evidence="12">Riboflavin biosynthesis protein RibD</fullName>
    </recommendedName>
    <domain>
        <recommendedName>
            <fullName evidence="12">Diaminohydroxyphosphoribosylaminopyrimidine deaminase</fullName>
            <shortName evidence="12">DRAP deaminase</shortName>
            <ecNumber evidence="12">3.5.4.26</ecNumber>
        </recommendedName>
        <alternativeName>
            <fullName evidence="12">Riboflavin-specific deaminase</fullName>
        </alternativeName>
    </domain>
    <domain>
        <recommendedName>
            <fullName evidence="12">5-amino-6-(5-phosphoribosylamino)uracil reductase</fullName>
            <ecNumber evidence="12">1.1.1.193</ecNumber>
        </recommendedName>
        <alternativeName>
            <fullName evidence="12">HTP reductase</fullName>
        </alternativeName>
    </domain>
</protein>
<keyword evidence="11" id="KW-0511">Multifunctional enzyme</keyword>
<dbReference type="GO" id="GO:0008703">
    <property type="term" value="F:5-amino-6-(5-phosphoribosylamino)uracil reductase activity"/>
    <property type="evidence" value="ECO:0007669"/>
    <property type="project" value="UniProtKB-EC"/>
</dbReference>
<dbReference type="InterPro" id="IPR016193">
    <property type="entry name" value="Cytidine_deaminase-like"/>
</dbReference>
<evidence type="ECO:0000256" key="12">
    <source>
        <dbReference type="PIRNR" id="PIRNR006769"/>
    </source>
</evidence>
<dbReference type="EC" id="3.5.4.26" evidence="12"/>
<evidence type="ECO:0000256" key="10">
    <source>
        <dbReference type="ARBA" id="ARBA00023002"/>
    </source>
</evidence>
<dbReference type="PANTHER" id="PTHR38011:SF7">
    <property type="entry name" value="2,5-DIAMINO-6-RIBOSYLAMINO-4(3H)-PYRIMIDINONE 5'-PHOSPHATE REDUCTASE"/>
    <property type="match status" value="1"/>
</dbReference>
<dbReference type="Proteomes" id="UP001339167">
    <property type="component" value="Unassembled WGS sequence"/>
</dbReference>
<evidence type="ECO:0000256" key="4">
    <source>
        <dbReference type="ARBA" id="ARBA00005259"/>
    </source>
</evidence>
<dbReference type="GO" id="GO:0008835">
    <property type="term" value="F:diaminohydroxyphosphoribosylaminopyrimidine deaminase activity"/>
    <property type="evidence" value="ECO:0007669"/>
    <property type="project" value="UniProtKB-EC"/>
</dbReference>
<dbReference type="Gene3D" id="3.40.430.10">
    <property type="entry name" value="Dihydrofolate Reductase, subunit A"/>
    <property type="match status" value="1"/>
</dbReference>
<dbReference type="InterPro" id="IPR024072">
    <property type="entry name" value="DHFR-like_dom_sf"/>
</dbReference>
<feature type="domain" description="CMP/dCMP-type deaminase" evidence="13">
    <location>
        <begin position="5"/>
        <end position="127"/>
    </location>
</feature>
<evidence type="ECO:0000313" key="14">
    <source>
        <dbReference type="EMBL" id="MEE2024705.1"/>
    </source>
</evidence>
<dbReference type="Gene3D" id="3.40.140.10">
    <property type="entry name" value="Cytidine Deaminase, domain 2"/>
    <property type="match status" value="1"/>
</dbReference>
<sequence>MSFSADDHRFMARAIELAAKGRFTTSPNPNVGAVLVHDGVVVGEGYHHQAGGPHAEVVALQQAAELARGADCYVTLEPCSHYGRTPPCAEALIKAGVRRVVMAMQDPNPQVAGRGVALLQAAGIQVQSGLMASSARALNAGFLSRMEQQRPFVRLKLAASLDGKTALRNGASQWITSKEARADVQWQRAQSCAVLSTAETVLRDGARLTLRPEQASAAITPLQDGSYRQPLRIVLDRQQRLTGNEPLFQQAGPIVLVYPAGSAALALAGARTLLVPCSEDGYFELAALMLALAQDGINSIWVEAGARLAGSLMRAQLVDEFWLYQAPKLLGDQARGLVDGPEFTDLTQAYALQWQDIRQLGPDVRFIATVQGRG</sequence>
<dbReference type="InterPro" id="IPR002125">
    <property type="entry name" value="CMP_dCMP_dom"/>
</dbReference>
<dbReference type="PROSITE" id="PS51747">
    <property type="entry name" value="CYT_DCMP_DEAMINASES_2"/>
    <property type="match status" value="1"/>
</dbReference>
<keyword evidence="6 12" id="KW-0686">Riboflavin biosynthesis</keyword>